<dbReference type="Proteomes" id="UP000194236">
    <property type="component" value="Unassembled WGS sequence"/>
</dbReference>
<gene>
    <name evidence="4" type="ORF">BLA29_002771</name>
</gene>
<evidence type="ECO:0000313" key="4">
    <source>
        <dbReference type="EMBL" id="OTF72177.1"/>
    </source>
</evidence>
<dbReference type="AlphaFoldDB" id="A0A1Y3AW12"/>
<dbReference type="Pfam" id="PF14707">
    <property type="entry name" value="Sulfatase_C"/>
    <property type="match status" value="1"/>
</dbReference>
<dbReference type="SUPFAM" id="SSF53649">
    <property type="entry name" value="Alkaline phosphatase-like"/>
    <property type="match status" value="1"/>
</dbReference>
<dbReference type="InterPro" id="IPR000917">
    <property type="entry name" value="Sulfatase_N"/>
</dbReference>
<sequence>MLALVPSEKFEGKSLFGKYGDCVLELDDGVGRMLDLLDELGIVNKTFTYFSSDNGAHLEEVDLHGNPEGGSNGIFRGGKGHGAVEGGIRVPTVVMWPGIFASNQTISAATSQMDIFTTVSNILNLTLPNDRIIDGRNIFPLLKGEKQTSPHDFLFHYCGVYLHGVRYIEDNDHVWKVYYYTPRYKPNEDKCLFVCMCYGKLVVRHDPPLIFNIAQDPSETIPIIDRRIREKILSKVNQAVREHTNSLENSTNIESQFSFVNSIWKPWLQPCCSWNFCRC</sequence>
<dbReference type="EMBL" id="MUJZ01057513">
    <property type="protein sequence ID" value="OTF72177.1"/>
    <property type="molecule type" value="Genomic_DNA"/>
</dbReference>
<dbReference type="InterPro" id="IPR017850">
    <property type="entry name" value="Alkaline_phosphatase_core_sf"/>
</dbReference>
<feature type="domain" description="Sulfatase N-terminal" evidence="3">
    <location>
        <begin position="14"/>
        <end position="123"/>
    </location>
</feature>
<dbReference type="Gene3D" id="3.40.720.10">
    <property type="entry name" value="Alkaline Phosphatase, subunit A"/>
    <property type="match status" value="1"/>
</dbReference>
<comment type="cofactor">
    <cofactor evidence="1">
        <name>Ca(2+)</name>
        <dbReference type="ChEBI" id="CHEBI:29108"/>
    </cofactor>
</comment>
<dbReference type="Gene3D" id="3.30.1120.10">
    <property type="match status" value="1"/>
</dbReference>
<evidence type="ECO:0000256" key="1">
    <source>
        <dbReference type="ARBA" id="ARBA00001913"/>
    </source>
</evidence>
<name>A0A1Y3AW12_EURMA</name>
<dbReference type="Pfam" id="PF00884">
    <property type="entry name" value="Sulfatase"/>
    <property type="match status" value="1"/>
</dbReference>
<dbReference type="InterPro" id="IPR050738">
    <property type="entry name" value="Sulfatase"/>
</dbReference>
<dbReference type="GO" id="GO:0004065">
    <property type="term" value="F:arylsulfatase activity"/>
    <property type="evidence" value="ECO:0007669"/>
    <property type="project" value="TreeGrafter"/>
</dbReference>
<dbReference type="PANTHER" id="PTHR42693">
    <property type="entry name" value="ARYLSULFATASE FAMILY MEMBER"/>
    <property type="match status" value="1"/>
</dbReference>
<comment type="caution">
    <text evidence="4">The sequence shown here is derived from an EMBL/GenBank/DDBJ whole genome shotgun (WGS) entry which is preliminary data.</text>
</comment>
<protein>
    <recommendedName>
        <fullName evidence="3">Sulfatase N-terminal domain-containing protein</fullName>
    </recommendedName>
</protein>
<dbReference type="OrthoDB" id="103349at2759"/>
<evidence type="ECO:0000256" key="2">
    <source>
        <dbReference type="ARBA" id="ARBA00008779"/>
    </source>
</evidence>
<evidence type="ECO:0000313" key="5">
    <source>
        <dbReference type="Proteomes" id="UP000194236"/>
    </source>
</evidence>
<evidence type="ECO:0000259" key="3">
    <source>
        <dbReference type="Pfam" id="PF00884"/>
    </source>
</evidence>
<dbReference type="PANTHER" id="PTHR42693:SF49">
    <property type="entry name" value="SULFATASE N-TERMINAL DOMAIN-CONTAINING PROTEIN"/>
    <property type="match status" value="1"/>
</dbReference>
<comment type="similarity">
    <text evidence="2">Belongs to the sulfatase family.</text>
</comment>
<accession>A0A1Y3AW12</accession>
<keyword evidence="5" id="KW-1185">Reference proteome</keyword>
<reference evidence="4 5" key="1">
    <citation type="submission" date="2017-03" db="EMBL/GenBank/DDBJ databases">
        <title>Genome Survey of Euroglyphus maynei.</title>
        <authorList>
            <person name="Arlian L.G."/>
            <person name="Morgan M.S."/>
            <person name="Rider S.D."/>
        </authorList>
    </citation>
    <scope>NUCLEOTIDE SEQUENCE [LARGE SCALE GENOMIC DNA]</scope>
    <source>
        <strain evidence="4">Arlian Lab</strain>
        <tissue evidence="4">Whole body</tissue>
    </source>
</reference>
<organism evidence="4 5">
    <name type="scientific">Euroglyphus maynei</name>
    <name type="common">Mayne's house dust mite</name>
    <dbReference type="NCBI Taxonomy" id="6958"/>
    <lineage>
        <taxon>Eukaryota</taxon>
        <taxon>Metazoa</taxon>
        <taxon>Ecdysozoa</taxon>
        <taxon>Arthropoda</taxon>
        <taxon>Chelicerata</taxon>
        <taxon>Arachnida</taxon>
        <taxon>Acari</taxon>
        <taxon>Acariformes</taxon>
        <taxon>Sarcoptiformes</taxon>
        <taxon>Astigmata</taxon>
        <taxon>Psoroptidia</taxon>
        <taxon>Analgoidea</taxon>
        <taxon>Pyroglyphidae</taxon>
        <taxon>Pyroglyphinae</taxon>
        <taxon>Euroglyphus</taxon>
    </lineage>
</organism>
<proteinExistence type="inferred from homology"/>